<accession>B5GRV6</accession>
<gene>
    <name evidence="1" type="ORF">SCLAV_p0261</name>
</gene>
<dbReference type="RefSeq" id="WP_003954532.1">
    <property type="nucleotide sequence ID" value="NZ_CM000914.1"/>
</dbReference>
<dbReference type="GeneID" id="93733459"/>
<dbReference type="Proteomes" id="UP000002357">
    <property type="component" value="Plasmid pSCL4"/>
</dbReference>
<dbReference type="EMBL" id="CM000914">
    <property type="protein sequence ID" value="EFG03752.2"/>
    <property type="molecule type" value="Genomic_DNA"/>
</dbReference>
<evidence type="ECO:0000313" key="1">
    <source>
        <dbReference type="EMBL" id="EFG03752.2"/>
    </source>
</evidence>
<evidence type="ECO:0008006" key="3">
    <source>
        <dbReference type="Google" id="ProtNLM"/>
    </source>
</evidence>
<dbReference type="OrthoDB" id="4537544at2"/>
<dbReference type="eggNOG" id="ENOG503307Y">
    <property type="taxonomic scope" value="Bacteria"/>
</dbReference>
<keyword evidence="1" id="KW-0614">Plasmid</keyword>
<proteinExistence type="predicted"/>
<evidence type="ECO:0000313" key="2">
    <source>
        <dbReference type="Proteomes" id="UP000002357"/>
    </source>
</evidence>
<sequence length="181" mass="20669">MAYEELCWEPVAALPEGEPETSFGGRWEDRLWLNVPGPFYTGIADNCWTGRLHAPRRVLYGGEHFSEYVYRQPATTAEVLNLVTAAQVDPYRGYACDGDSRWTPEAVRGWWHDRGRVTGHLESLLPRWSSSDRTDEREAAEGLRDFAAYITEGLGTDLRKYLFRLEEGCYPKTPGPLPELR</sequence>
<keyword evidence="2" id="KW-1185">Reference proteome</keyword>
<reference evidence="1 2" key="1">
    <citation type="journal article" date="2010" name="Genome Biol. Evol.">
        <title>The sequence of a 1.8-mb bacterial linear plasmid reveals a rich evolutionary reservoir of secondary metabolic pathways.</title>
        <authorList>
            <person name="Medema M.H."/>
            <person name="Trefzer A."/>
            <person name="Kovalchuk A."/>
            <person name="van den Berg M."/>
            <person name="Mueller U."/>
            <person name="Heijne W."/>
            <person name="Wu L."/>
            <person name="Alam M.T."/>
            <person name="Ronning C.M."/>
            <person name="Nierman W.C."/>
            <person name="Bovenberg R.A.L."/>
            <person name="Breitling R."/>
            <person name="Takano E."/>
        </authorList>
    </citation>
    <scope>NUCLEOTIDE SEQUENCE [LARGE SCALE GENOMIC DNA]</scope>
    <source>
        <strain evidence="2">ATCC 27064 / DSM 738 / JCM 4710 / NBRC 13307 / NCIMB 12785 / NRRL 3585 / VKM Ac-602</strain>
        <plasmid evidence="1">pSCL4</plasmid>
    </source>
</reference>
<name>B5GRV6_STRCL</name>
<organism evidence="1 2">
    <name type="scientific">Streptomyces clavuligerus</name>
    <dbReference type="NCBI Taxonomy" id="1901"/>
    <lineage>
        <taxon>Bacteria</taxon>
        <taxon>Bacillati</taxon>
        <taxon>Actinomycetota</taxon>
        <taxon>Actinomycetes</taxon>
        <taxon>Kitasatosporales</taxon>
        <taxon>Streptomycetaceae</taxon>
        <taxon>Streptomyces</taxon>
    </lineage>
</organism>
<dbReference type="AlphaFoldDB" id="B5GRV6"/>
<geneLocation type="plasmid" evidence="1 2">
    <name>pSCL4</name>
</geneLocation>
<protein>
    <recommendedName>
        <fullName evidence="3">Ferredoxin</fullName>
    </recommendedName>
</protein>